<name>A0A1V5ZNI4_9BACT</name>
<comment type="caution">
    <text evidence="1">The sequence shown here is derived from an EMBL/GenBank/DDBJ whole genome shotgun (WGS) entry which is preliminary data.</text>
</comment>
<organism evidence="1">
    <name type="scientific">candidate division CPR1 bacterium ADurb.Bin160</name>
    <dbReference type="NCBI Taxonomy" id="1852826"/>
    <lineage>
        <taxon>Bacteria</taxon>
        <taxon>candidate division CPR1</taxon>
    </lineage>
</organism>
<evidence type="ECO:0000313" key="1">
    <source>
        <dbReference type="EMBL" id="OQB41795.1"/>
    </source>
</evidence>
<protein>
    <submittedName>
        <fullName evidence="1">Uncharacterized protein</fullName>
    </submittedName>
</protein>
<proteinExistence type="predicted"/>
<accession>A0A1V5ZNI4</accession>
<sequence>MENVFLFCLIKIFSIAHNVFLLKGAYKSKNSNNLSKSKPIFSVFILNSTKQDFTFGAGLKDFAQTVFQYIIS</sequence>
<gene>
    <name evidence="1" type="ORF">BWY04_00588</name>
</gene>
<dbReference type="Proteomes" id="UP000485621">
    <property type="component" value="Unassembled WGS sequence"/>
</dbReference>
<dbReference type="EMBL" id="MWDB01000010">
    <property type="protein sequence ID" value="OQB41795.1"/>
    <property type="molecule type" value="Genomic_DNA"/>
</dbReference>
<dbReference type="AlphaFoldDB" id="A0A1V5ZNI4"/>
<reference evidence="1" key="1">
    <citation type="submission" date="2017-02" db="EMBL/GenBank/DDBJ databases">
        <title>Delving into the versatile metabolic prowess of the omnipresent phylum Bacteroidetes.</title>
        <authorList>
            <person name="Nobu M.K."/>
            <person name="Mei R."/>
            <person name="Narihiro T."/>
            <person name="Kuroda K."/>
            <person name="Liu W.-T."/>
        </authorList>
    </citation>
    <scope>NUCLEOTIDE SEQUENCE</scope>
    <source>
        <strain evidence="1">ADurb.Bin160</strain>
    </source>
</reference>